<dbReference type="Pfam" id="PF00392">
    <property type="entry name" value="GntR"/>
    <property type="match status" value="1"/>
</dbReference>
<dbReference type="RefSeq" id="WP_051900455.1">
    <property type="nucleotide sequence ID" value="NZ_HG938356.1"/>
</dbReference>
<dbReference type="KEGG" id="ngl:RG1141_PA07490"/>
<dbReference type="SMART" id="SM00345">
    <property type="entry name" value="HTH_GNTR"/>
    <property type="match status" value="1"/>
</dbReference>
<evidence type="ECO:0000313" key="5">
    <source>
        <dbReference type="EMBL" id="CDN57581.1"/>
    </source>
</evidence>
<evidence type="ECO:0000256" key="1">
    <source>
        <dbReference type="ARBA" id="ARBA00023015"/>
    </source>
</evidence>
<proteinExistence type="predicted"/>
<dbReference type="CDD" id="cd07377">
    <property type="entry name" value="WHTH_GntR"/>
    <property type="match status" value="1"/>
</dbReference>
<dbReference type="PANTHER" id="PTHR43537:SF24">
    <property type="entry name" value="GLUCONATE OPERON TRANSCRIPTIONAL REPRESSOR"/>
    <property type="match status" value="1"/>
</dbReference>
<keyword evidence="3" id="KW-0804">Transcription</keyword>
<dbReference type="GO" id="GO:0003700">
    <property type="term" value="F:DNA-binding transcription factor activity"/>
    <property type="evidence" value="ECO:0007669"/>
    <property type="project" value="InterPro"/>
</dbReference>
<dbReference type="GO" id="GO:0003677">
    <property type="term" value="F:DNA binding"/>
    <property type="evidence" value="ECO:0007669"/>
    <property type="project" value="UniProtKB-KW"/>
</dbReference>
<dbReference type="EMBL" id="HG938356">
    <property type="protein sequence ID" value="CDN57581.1"/>
    <property type="molecule type" value="Genomic_DNA"/>
</dbReference>
<dbReference type="SUPFAM" id="SSF46785">
    <property type="entry name" value="Winged helix' DNA-binding domain"/>
    <property type="match status" value="1"/>
</dbReference>
<keyword evidence="2" id="KW-0238">DNA-binding</keyword>
<dbReference type="AlphaFoldDB" id="A0A068THM9"/>
<dbReference type="PROSITE" id="PS50949">
    <property type="entry name" value="HTH_GNTR"/>
    <property type="match status" value="1"/>
</dbReference>
<organism evidence="5 6">
    <name type="scientific">Neorhizobium galegae bv. officinalis bv. officinalis str. HAMBI 1141</name>
    <dbReference type="NCBI Taxonomy" id="1028801"/>
    <lineage>
        <taxon>Bacteria</taxon>
        <taxon>Pseudomonadati</taxon>
        <taxon>Pseudomonadota</taxon>
        <taxon>Alphaproteobacteria</taxon>
        <taxon>Hyphomicrobiales</taxon>
        <taxon>Rhizobiaceae</taxon>
        <taxon>Rhizobium/Agrobacterium group</taxon>
        <taxon>Neorhizobium</taxon>
    </lineage>
</organism>
<dbReference type="Proteomes" id="UP000028186">
    <property type="component" value="Plasmid pHAMBI1141a"/>
</dbReference>
<dbReference type="PATRIC" id="fig|1028801.3.peg.5350"/>
<evidence type="ECO:0000256" key="2">
    <source>
        <dbReference type="ARBA" id="ARBA00023125"/>
    </source>
</evidence>
<dbReference type="eggNOG" id="COG1802">
    <property type="taxonomic scope" value="Bacteria"/>
</dbReference>
<dbReference type="InterPro" id="IPR011711">
    <property type="entry name" value="GntR_C"/>
</dbReference>
<dbReference type="HOGENOM" id="CLU_017584_5_2_5"/>
<dbReference type="Gene3D" id="1.10.10.10">
    <property type="entry name" value="Winged helix-like DNA-binding domain superfamily/Winged helix DNA-binding domain"/>
    <property type="match status" value="1"/>
</dbReference>
<reference evidence="6" key="1">
    <citation type="journal article" date="2014" name="BMC Genomics">
        <title>Genome sequencing of two Neorhizobium galegae strains reveals a noeT gene responsible for the unusual acetylation of the nodulation factors.</title>
        <authorList>
            <person name="Osterman J."/>
            <person name="Marsh J."/>
            <person name="Laine P.K."/>
            <person name="Zeng Z."/>
            <person name="Alatalo E."/>
            <person name="Sullivan J.T."/>
            <person name="Young J.P."/>
            <person name="Thomas-Oates J."/>
            <person name="Paulin L."/>
            <person name="Lindstrom K."/>
        </authorList>
    </citation>
    <scope>NUCLEOTIDE SEQUENCE [LARGE SCALE GENOMIC DNA]</scope>
    <source>
        <strain evidence="6">HAMBI 1141</strain>
        <plasmid evidence="6">II</plasmid>
    </source>
</reference>
<gene>
    <name evidence="5" type="ORF">RG1141_PA07490</name>
</gene>
<dbReference type="PANTHER" id="PTHR43537">
    <property type="entry name" value="TRANSCRIPTIONAL REGULATOR, GNTR FAMILY"/>
    <property type="match status" value="1"/>
</dbReference>
<dbReference type="SMART" id="SM00895">
    <property type="entry name" value="FCD"/>
    <property type="match status" value="1"/>
</dbReference>
<dbReference type="Pfam" id="PF07729">
    <property type="entry name" value="FCD"/>
    <property type="match status" value="1"/>
</dbReference>
<dbReference type="InterPro" id="IPR036388">
    <property type="entry name" value="WH-like_DNA-bd_sf"/>
</dbReference>
<dbReference type="InterPro" id="IPR000524">
    <property type="entry name" value="Tscrpt_reg_HTH_GntR"/>
</dbReference>
<sequence>MAKVVAPVTEARSKQQLAYDYLKAGIDRGLYAPKQRLVIDTLAKELSISPVPVREAIRRLEAEGLIIFSKNSGAIVAGADPDLWAEQMELLALLEGYVTGAAAPRITASDIKQLQKINEGMEQALASFDLSGWTQGNLDFHSVINRRCPNETIVEQIAQLRSRIAMINRFIQPRTEATILHTLGKDSGKSTLQGHEWIIAAYIAKKSPAEIEAHVRTNIILLTTETHRNLVNNHDRRVSRSQG</sequence>
<name>A0A068THM9_NEOGA</name>
<dbReference type="Gene3D" id="1.20.120.530">
    <property type="entry name" value="GntR ligand-binding domain-like"/>
    <property type="match status" value="1"/>
</dbReference>
<keyword evidence="1" id="KW-0805">Transcription regulation</keyword>
<dbReference type="InterPro" id="IPR008920">
    <property type="entry name" value="TF_FadR/GntR_C"/>
</dbReference>
<geneLocation type="plasmid" evidence="6">
    <name>II</name>
</geneLocation>
<dbReference type="InterPro" id="IPR036390">
    <property type="entry name" value="WH_DNA-bd_sf"/>
</dbReference>
<dbReference type="SUPFAM" id="SSF48008">
    <property type="entry name" value="GntR ligand-binding domain-like"/>
    <property type="match status" value="1"/>
</dbReference>
<evidence type="ECO:0000313" key="6">
    <source>
        <dbReference type="Proteomes" id="UP000028186"/>
    </source>
</evidence>
<keyword evidence="5" id="KW-0614">Plasmid</keyword>
<evidence type="ECO:0000256" key="3">
    <source>
        <dbReference type="ARBA" id="ARBA00023163"/>
    </source>
</evidence>
<evidence type="ECO:0000259" key="4">
    <source>
        <dbReference type="PROSITE" id="PS50949"/>
    </source>
</evidence>
<protein>
    <submittedName>
        <fullName evidence="5">Transcriptional regulator, GntR family</fullName>
    </submittedName>
</protein>
<accession>A0A068THM9</accession>
<feature type="domain" description="HTH gntR-type" evidence="4">
    <location>
        <begin position="12"/>
        <end position="79"/>
    </location>
</feature>